<protein>
    <submittedName>
        <fullName evidence="1">Uncharacterized protein</fullName>
    </submittedName>
</protein>
<dbReference type="Proteomes" id="UP000198601">
    <property type="component" value="Unassembled WGS sequence"/>
</dbReference>
<evidence type="ECO:0000313" key="2">
    <source>
        <dbReference type="Proteomes" id="UP000198601"/>
    </source>
</evidence>
<dbReference type="AlphaFoldDB" id="A0A1G4TFZ2"/>
<gene>
    <name evidence="1" type="ORF">SAMN04487970_105115</name>
</gene>
<sequence>MFDKIINKKVVAASISELKDELILKLEDGTEINVQIVMPELGQFELEVYIE</sequence>
<accession>A0A1G4TFZ2</accession>
<proteinExistence type="predicted"/>
<keyword evidence="2" id="KW-1185">Reference proteome</keyword>
<name>A0A1G4TFZ2_9BACL</name>
<organism evidence="1 2">
    <name type="scientific">Paenibacillus tianmuensis</name>
    <dbReference type="NCBI Taxonomy" id="624147"/>
    <lineage>
        <taxon>Bacteria</taxon>
        <taxon>Bacillati</taxon>
        <taxon>Bacillota</taxon>
        <taxon>Bacilli</taxon>
        <taxon>Bacillales</taxon>
        <taxon>Paenibacillaceae</taxon>
        <taxon>Paenibacillus</taxon>
    </lineage>
</organism>
<reference evidence="2" key="1">
    <citation type="submission" date="2016-10" db="EMBL/GenBank/DDBJ databases">
        <authorList>
            <person name="Varghese N."/>
            <person name="Submissions S."/>
        </authorList>
    </citation>
    <scope>NUCLEOTIDE SEQUENCE [LARGE SCALE GENOMIC DNA]</scope>
    <source>
        <strain evidence="2">CGMCC 1.8946</strain>
    </source>
</reference>
<dbReference type="EMBL" id="FMTT01000051">
    <property type="protein sequence ID" value="SCW80246.1"/>
    <property type="molecule type" value="Genomic_DNA"/>
</dbReference>
<dbReference type="RefSeq" id="WP_167670315.1">
    <property type="nucleotide sequence ID" value="NZ_FMTT01000051.1"/>
</dbReference>
<evidence type="ECO:0000313" key="1">
    <source>
        <dbReference type="EMBL" id="SCW80246.1"/>
    </source>
</evidence>